<reference evidence="1 2" key="1">
    <citation type="journal article" date="2022" name="Genome Biol. Evol.">
        <title>The Spruce Budworm Genome: Reconstructing the Evolutionary History of Antifreeze Proteins.</title>
        <authorList>
            <person name="Beliveau C."/>
            <person name="Gagne P."/>
            <person name="Picq S."/>
            <person name="Vernygora O."/>
            <person name="Keeling C.I."/>
            <person name="Pinkney K."/>
            <person name="Doucet D."/>
            <person name="Wen F."/>
            <person name="Johnston J.S."/>
            <person name="Maaroufi H."/>
            <person name="Boyle B."/>
            <person name="Laroche J."/>
            <person name="Dewar K."/>
            <person name="Juretic N."/>
            <person name="Blackburn G."/>
            <person name="Nisole A."/>
            <person name="Brunet B."/>
            <person name="Brandao M."/>
            <person name="Lumley L."/>
            <person name="Duan J."/>
            <person name="Quan G."/>
            <person name="Lucarotti C.J."/>
            <person name="Roe A.D."/>
            <person name="Sperling F.A.H."/>
            <person name="Levesque R.C."/>
            <person name="Cusson M."/>
        </authorList>
    </citation>
    <scope>NUCLEOTIDE SEQUENCE [LARGE SCALE GENOMIC DNA]</scope>
    <source>
        <strain evidence="1">Glfc:IPQL:Cfum</strain>
    </source>
</reference>
<keyword evidence="2" id="KW-1185">Reference proteome</keyword>
<proteinExistence type="predicted"/>
<comment type="caution">
    <text evidence="1">The sequence shown here is derived from an EMBL/GenBank/DDBJ whole genome shotgun (WGS) entry which is preliminary data.</text>
</comment>
<dbReference type="EMBL" id="CM046109">
    <property type="protein sequence ID" value="KAI8442146.1"/>
    <property type="molecule type" value="Genomic_DNA"/>
</dbReference>
<accession>A0ACC0L193</accession>
<dbReference type="Proteomes" id="UP001064048">
    <property type="component" value="Chromosome 9"/>
</dbReference>
<sequence length="285" mass="31470">MGSESSKCDRCGPSNPGPSDVPHSVLPKKNPRARSVSRTCGSENGRCGAPITGMRNIALEAFVAEHGQNQLSKCENEKCTLRFNVHGMEKHLKECPFGVIDCPMGKFLGKCSSRYIIQALTFHPKIVKLGIQKSSSAANDKFLSAIRDKWQDWNLFFTDASKLNKDEPVGCAFIHDNSRSTYQFQLPPISNIFTGECSAILKVIKYIKEHRIVKSIIFSDSLSAIQALSCNSIKNCAKSAIVCLLKEALLSCHLMNLEVKISWIPSHKGISGMKLRVTLPLTVEE</sequence>
<protein>
    <submittedName>
        <fullName evidence="1">Uncharacterized protein</fullName>
    </submittedName>
</protein>
<evidence type="ECO:0000313" key="2">
    <source>
        <dbReference type="Proteomes" id="UP001064048"/>
    </source>
</evidence>
<name>A0ACC0L193_CHOFU</name>
<evidence type="ECO:0000313" key="1">
    <source>
        <dbReference type="EMBL" id="KAI8442146.1"/>
    </source>
</evidence>
<feature type="non-terminal residue" evidence="1">
    <location>
        <position position="285"/>
    </location>
</feature>
<gene>
    <name evidence="1" type="ORF">MSG28_005758</name>
</gene>
<organism evidence="1 2">
    <name type="scientific">Choristoneura fumiferana</name>
    <name type="common">Spruce budworm moth</name>
    <name type="synonym">Archips fumiferana</name>
    <dbReference type="NCBI Taxonomy" id="7141"/>
    <lineage>
        <taxon>Eukaryota</taxon>
        <taxon>Metazoa</taxon>
        <taxon>Ecdysozoa</taxon>
        <taxon>Arthropoda</taxon>
        <taxon>Hexapoda</taxon>
        <taxon>Insecta</taxon>
        <taxon>Pterygota</taxon>
        <taxon>Neoptera</taxon>
        <taxon>Endopterygota</taxon>
        <taxon>Lepidoptera</taxon>
        <taxon>Glossata</taxon>
        <taxon>Ditrysia</taxon>
        <taxon>Tortricoidea</taxon>
        <taxon>Tortricidae</taxon>
        <taxon>Tortricinae</taxon>
        <taxon>Choristoneura</taxon>
    </lineage>
</organism>